<dbReference type="SUPFAM" id="SSF51569">
    <property type="entry name" value="Aldolase"/>
    <property type="match status" value="1"/>
</dbReference>
<dbReference type="Proteomes" id="UP001476282">
    <property type="component" value="Unassembled WGS sequence"/>
</dbReference>
<dbReference type="CDD" id="cd00502">
    <property type="entry name" value="DHQase_I"/>
    <property type="match status" value="1"/>
</dbReference>
<evidence type="ECO:0000313" key="6">
    <source>
        <dbReference type="Proteomes" id="UP001476282"/>
    </source>
</evidence>
<evidence type="ECO:0000256" key="4">
    <source>
        <dbReference type="ARBA" id="ARBA00023270"/>
    </source>
</evidence>
<keyword evidence="3" id="KW-0456">Lyase</keyword>
<evidence type="ECO:0000256" key="1">
    <source>
        <dbReference type="ARBA" id="ARBA00001864"/>
    </source>
</evidence>
<name>A0ABP9UJ11_9BACT</name>
<evidence type="ECO:0000256" key="3">
    <source>
        <dbReference type="ARBA" id="ARBA00023239"/>
    </source>
</evidence>
<organism evidence="5 6">
    <name type="scientific">Haloferula sargassicola</name>
    <dbReference type="NCBI Taxonomy" id="490096"/>
    <lineage>
        <taxon>Bacteria</taxon>
        <taxon>Pseudomonadati</taxon>
        <taxon>Verrucomicrobiota</taxon>
        <taxon>Verrucomicrobiia</taxon>
        <taxon>Verrucomicrobiales</taxon>
        <taxon>Verrucomicrobiaceae</taxon>
        <taxon>Haloferula</taxon>
    </lineage>
</organism>
<comment type="caution">
    <text evidence="5">The sequence shown here is derived from an EMBL/GenBank/DDBJ whole genome shotgun (WGS) entry which is preliminary data.</text>
</comment>
<reference evidence="5 6" key="1">
    <citation type="submission" date="2024-02" db="EMBL/GenBank/DDBJ databases">
        <title>Haloferula sargassicola NBRC 104335.</title>
        <authorList>
            <person name="Ichikawa N."/>
            <person name="Katano-Makiyama Y."/>
            <person name="Hidaka K."/>
        </authorList>
    </citation>
    <scope>NUCLEOTIDE SEQUENCE [LARGE SCALE GENOMIC DNA]</scope>
    <source>
        <strain evidence="5 6">NBRC 104335</strain>
    </source>
</reference>
<dbReference type="Gene3D" id="3.20.20.70">
    <property type="entry name" value="Aldolase class I"/>
    <property type="match status" value="1"/>
</dbReference>
<dbReference type="EC" id="4.2.1.10" evidence="2"/>
<keyword evidence="6" id="KW-1185">Reference proteome</keyword>
<dbReference type="EMBL" id="BAABRI010000003">
    <property type="protein sequence ID" value="GAA5481505.1"/>
    <property type="molecule type" value="Genomic_DNA"/>
</dbReference>
<keyword evidence="4" id="KW-0704">Schiff base</keyword>
<evidence type="ECO:0000256" key="2">
    <source>
        <dbReference type="ARBA" id="ARBA00012060"/>
    </source>
</evidence>
<proteinExistence type="predicted"/>
<comment type="catalytic activity">
    <reaction evidence="1">
        <text>3-dehydroquinate = 3-dehydroshikimate + H2O</text>
        <dbReference type="Rhea" id="RHEA:21096"/>
        <dbReference type="ChEBI" id="CHEBI:15377"/>
        <dbReference type="ChEBI" id="CHEBI:16630"/>
        <dbReference type="ChEBI" id="CHEBI:32364"/>
        <dbReference type="EC" id="4.2.1.10"/>
    </reaction>
</comment>
<sequence>MPSGLACPMNRSPLELHRRRPLVVGSIGSGEVLAGLDPADVASACDVVEIRLDLLSAKERQARGWRVFEKIPLLFTARRASEGGAGDLSAEQREAMLIDVIAEAAAIDIEVASIPEMAGLRIKLHDAGVPWIASFHDFRGVPDLALLHASRENARNSGAAAFKAAFELGWQLDSLPALAQFVAGSDFPTSLMGMGPFAPMSRVMFAQLGSVLNYGYLGDTPTAPGQWSARQLREAIASVSCSATYDPTPADQ</sequence>
<dbReference type="InterPro" id="IPR013785">
    <property type="entry name" value="Aldolase_TIM"/>
</dbReference>
<protein>
    <recommendedName>
        <fullName evidence="2">3-dehydroquinate dehydratase</fullName>
        <ecNumber evidence="2">4.2.1.10</ecNumber>
    </recommendedName>
</protein>
<accession>A0ABP9UJ11</accession>
<dbReference type="PANTHER" id="PTHR43699:SF1">
    <property type="entry name" value="3-DEHYDROQUINATE DEHYDRATASE"/>
    <property type="match status" value="1"/>
</dbReference>
<dbReference type="InterPro" id="IPR050146">
    <property type="entry name" value="Type-I_3-dehydroquinase"/>
</dbReference>
<evidence type="ECO:0000313" key="5">
    <source>
        <dbReference type="EMBL" id="GAA5481505.1"/>
    </source>
</evidence>
<dbReference type="InterPro" id="IPR001381">
    <property type="entry name" value="DHquinase_I"/>
</dbReference>
<dbReference type="PANTHER" id="PTHR43699">
    <property type="entry name" value="3-DEHYDROQUINATE DEHYDRATASE"/>
    <property type="match status" value="1"/>
</dbReference>
<gene>
    <name evidence="5" type="primary">aroD</name>
    <name evidence="5" type="ORF">Hsar01_00714</name>
</gene>
<dbReference type="Pfam" id="PF01487">
    <property type="entry name" value="DHquinase_I"/>
    <property type="match status" value="1"/>
</dbReference>